<dbReference type="AlphaFoldDB" id="A0A2G2ZCH7"/>
<reference evidence="1 2" key="2">
    <citation type="journal article" date="2017" name="Genome Biol.">
        <title>New reference genome sequences of hot pepper reveal the massive evolution of plant disease-resistance genes by retroduplication.</title>
        <authorList>
            <person name="Kim S."/>
            <person name="Park J."/>
            <person name="Yeom S.I."/>
            <person name="Kim Y.M."/>
            <person name="Seo E."/>
            <person name="Kim K.T."/>
            <person name="Kim M.S."/>
            <person name="Lee J.M."/>
            <person name="Cheong K."/>
            <person name="Shin H.S."/>
            <person name="Kim S.B."/>
            <person name="Han K."/>
            <person name="Lee J."/>
            <person name="Park M."/>
            <person name="Lee H.A."/>
            <person name="Lee H.Y."/>
            <person name="Lee Y."/>
            <person name="Oh S."/>
            <person name="Lee J.H."/>
            <person name="Choi E."/>
            <person name="Choi E."/>
            <person name="Lee S.E."/>
            <person name="Jeon J."/>
            <person name="Kim H."/>
            <person name="Choi G."/>
            <person name="Song H."/>
            <person name="Lee J."/>
            <person name="Lee S.C."/>
            <person name="Kwon J.K."/>
            <person name="Lee H.Y."/>
            <person name="Koo N."/>
            <person name="Hong Y."/>
            <person name="Kim R.W."/>
            <person name="Kang W.H."/>
            <person name="Huh J.H."/>
            <person name="Kang B.C."/>
            <person name="Yang T.J."/>
            <person name="Lee Y.H."/>
            <person name="Bennetzen J.L."/>
            <person name="Choi D."/>
        </authorList>
    </citation>
    <scope>NUCLEOTIDE SEQUENCE [LARGE SCALE GENOMIC DNA]</scope>
    <source>
        <strain evidence="2">cv. CM334</strain>
    </source>
</reference>
<accession>A0A2G2ZCH7</accession>
<dbReference type="EMBL" id="AYRZ02000006">
    <property type="protein sequence ID" value="PHT79654.1"/>
    <property type="molecule type" value="Genomic_DNA"/>
</dbReference>
<keyword evidence="2" id="KW-1185">Reference proteome</keyword>
<name>A0A2G2ZCH7_CAPAN</name>
<gene>
    <name evidence="1" type="ORF">T459_17706</name>
</gene>
<dbReference type="PANTHER" id="PTHR33103">
    <property type="entry name" value="OS01G0153900 PROTEIN"/>
    <property type="match status" value="1"/>
</dbReference>
<dbReference type="InterPro" id="IPR007750">
    <property type="entry name" value="DUF674"/>
</dbReference>
<dbReference type="OMA" id="KEMATYM"/>
<dbReference type="Gramene" id="PHT79654">
    <property type="protein sequence ID" value="PHT79654"/>
    <property type="gene ID" value="T459_17706"/>
</dbReference>
<sequence length="120" mass="13368">MKGCSFKAEWDLFNCGNKYTLSRKLTYVAPPQGEKEPVAATKDFVKEVVTYMVTDDLMVKPMSAISSIALLNKFNVKDVGALQEKVVTFGMEEALELLKASLESKSVLTSVFRSHIKVEK</sequence>
<dbReference type="Proteomes" id="UP000222542">
    <property type="component" value="Unassembled WGS sequence"/>
</dbReference>
<dbReference type="STRING" id="4072.A0A2G2ZCH7"/>
<evidence type="ECO:0000313" key="2">
    <source>
        <dbReference type="Proteomes" id="UP000222542"/>
    </source>
</evidence>
<proteinExistence type="predicted"/>
<dbReference type="Pfam" id="PF05056">
    <property type="entry name" value="DUF674"/>
    <property type="match status" value="1"/>
</dbReference>
<evidence type="ECO:0000313" key="1">
    <source>
        <dbReference type="EMBL" id="PHT79654.1"/>
    </source>
</evidence>
<reference evidence="1 2" key="1">
    <citation type="journal article" date="2014" name="Nat. Genet.">
        <title>Genome sequence of the hot pepper provides insights into the evolution of pungency in Capsicum species.</title>
        <authorList>
            <person name="Kim S."/>
            <person name="Park M."/>
            <person name="Yeom S.I."/>
            <person name="Kim Y.M."/>
            <person name="Lee J.M."/>
            <person name="Lee H.A."/>
            <person name="Seo E."/>
            <person name="Choi J."/>
            <person name="Cheong K."/>
            <person name="Kim K.T."/>
            <person name="Jung K."/>
            <person name="Lee G.W."/>
            <person name="Oh S.K."/>
            <person name="Bae C."/>
            <person name="Kim S.B."/>
            <person name="Lee H.Y."/>
            <person name="Kim S.Y."/>
            <person name="Kim M.S."/>
            <person name="Kang B.C."/>
            <person name="Jo Y.D."/>
            <person name="Yang H.B."/>
            <person name="Jeong H.J."/>
            <person name="Kang W.H."/>
            <person name="Kwon J.K."/>
            <person name="Shin C."/>
            <person name="Lim J.Y."/>
            <person name="Park J.H."/>
            <person name="Huh J.H."/>
            <person name="Kim J.S."/>
            <person name="Kim B.D."/>
            <person name="Cohen O."/>
            <person name="Paran I."/>
            <person name="Suh M.C."/>
            <person name="Lee S.B."/>
            <person name="Kim Y.K."/>
            <person name="Shin Y."/>
            <person name="Noh S.J."/>
            <person name="Park J."/>
            <person name="Seo Y.S."/>
            <person name="Kwon S.Y."/>
            <person name="Kim H.A."/>
            <person name="Park J.M."/>
            <person name="Kim H.J."/>
            <person name="Choi S.B."/>
            <person name="Bosland P.W."/>
            <person name="Reeves G."/>
            <person name="Jo S.H."/>
            <person name="Lee B.W."/>
            <person name="Cho H.T."/>
            <person name="Choi H.S."/>
            <person name="Lee M.S."/>
            <person name="Yu Y."/>
            <person name="Do Choi Y."/>
            <person name="Park B.S."/>
            <person name="van Deynze A."/>
            <person name="Ashrafi H."/>
            <person name="Hill T."/>
            <person name="Kim W.T."/>
            <person name="Pai H.S."/>
            <person name="Ahn H.K."/>
            <person name="Yeam I."/>
            <person name="Giovannoni J.J."/>
            <person name="Rose J.K."/>
            <person name="Sorensen I."/>
            <person name="Lee S.J."/>
            <person name="Kim R.W."/>
            <person name="Choi I.Y."/>
            <person name="Choi B.S."/>
            <person name="Lim J.S."/>
            <person name="Lee Y.H."/>
            <person name="Choi D."/>
        </authorList>
    </citation>
    <scope>NUCLEOTIDE SEQUENCE [LARGE SCALE GENOMIC DNA]</scope>
    <source>
        <strain evidence="2">cv. CM334</strain>
    </source>
</reference>
<evidence type="ECO:0008006" key="3">
    <source>
        <dbReference type="Google" id="ProtNLM"/>
    </source>
</evidence>
<comment type="caution">
    <text evidence="1">The sequence shown here is derived from an EMBL/GenBank/DDBJ whole genome shotgun (WGS) entry which is preliminary data.</text>
</comment>
<organism evidence="1 2">
    <name type="scientific">Capsicum annuum</name>
    <name type="common">Capsicum pepper</name>
    <dbReference type="NCBI Taxonomy" id="4072"/>
    <lineage>
        <taxon>Eukaryota</taxon>
        <taxon>Viridiplantae</taxon>
        <taxon>Streptophyta</taxon>
        <taxon>Embryophyta</taxon>
        <taxon>Tracheophyta</taxon>
        <taxon>Spermatophyta</taxon>
        <taxon>Magnoliopsida</taxon>
        <taxon>eudicotyledons</taxon>
        <taxon>Gunneridae</taxon>
        <taxon>Pentapetalae</taxon>
        <taxon>asterids</taxon>
        <taxon>lamiids</taxon>
        <taxon>Solanales</taxon>
        <taxon>Solanaceae</taxon>
        <taxon>Solanoideae</taxon>
        <taxon>Capsiceae</taxon>
        <taxon>Capsicum</taxon>
    </lineage>
</organism>
<dbReference type="PANTHER" id="PTHR33103:SF19">
    <property type="entry name" value="OS09G0544700 PROTEIN"/>
    <property type="match status" value="1"/>
</dbReference>
<protein>
    <recommendedName>
        <fullName evidence="3">DUF674 domain-containing protein</fullName>
    </recommendedName>
</protein>